<keyword evidence="2" id="KW-1185">Reference proteome</keyword>
<organism evidence="1 2">
    <name type="scientific">Clostridium porci</name>
    <dbReference type="NCBI Taxonomy" id="2605778"/>
    <lineage>
        <taxon>Bacteria</taxon>
        <taxon>Bacillati</taxon>
        <taxon>Bacillota</taxon>
        <taxon>Clostridia</taxon>
        <taxon>Eubacteriales</taxon>
        <taxon>Clostridiaceae</taxon>
        <taxon>Clostridium</taxon>
    </lineage>
</organism>
<evidence type="ECO:0000313" key="1">
    <source>
        <dbReference type="EMBL" id="MSS35758.1"/>
    </source>
</evidence>
<reference evidence="1 2" key="1">
    <citation type="submission" date="2019-08" db="EMBL/GenBank/DDBJ databases">
        <title>In-depth cultivation of the pig gut microbiome towards novel bacterial diversity and tailored functional studies.</title>
        <authorList>
            <person name="Wylensek D."/>
            <person name="Hitch T.C.A."/>
            <person name="Clavel T."/>
        </authorList>
    </citation>
    <scope>NUCLEOTIDE SEQUENCE [LARGE SCALE GENOMIC DNA]</scope>
    <source>
        <strain evidence="1 2">WCA-389-WT-23D1</strain>
    </source>
</reference>
<accession>A0A7X2NK30</accession>
<evidence type="ECO:0008006" key="3">
    <source>
        <dbReference type="Google" id="ProtNLM"/>
    </source>
</evidence>
<name>A0A7X2NK30_9CLOT</name>
<dbReference type="EMBL" id="VUMD01000003">
    <property type="protein sequence ID" value="MSS35758.1"/>
    <property type="molecule type" value="Genomic_DNA"/>
</dbReference>
<sequence length="526" mass="60018">MRRLQKKRLLEQLDMLCEACNVLNEQPPGPGYVNLCADMQEFVSAILDFLEHTAGEGTETAGLLCEFYKMLFKASQGEATASQLLSQVGRISARAGRELKPDKIEVAFFCYKASMSDCLESIYFAAKEAPDCHPYFIPIPYYDRNPDGSLGQMHYEAAGCYSNKYELTDWQKYDIEAHRPDIVYIMAPFDEYNFVTSVHPDFYARRLRKYTDLLIYIPYIVHSEVVDASVGGFPGVLYAHRVIVQSENVRKQYISSILSRAPGLTPERVEEKIVALGSPKTDKVLKSKKTDYSIPQEWIDRLKPDASEKLVLLYNLSIETALNHSGGEKGGRYLNKLRSVFRFFENRRDVVLWWRPHPLLDQTFRSMRPRLYQEYRSIVDSYKAQRQGIYDDSADMNRAIAYADACYGDESSLNLLLQFAGKPILIQNINNAGMEPETSEGAEAVEQAMEAFAAKQHYNSYILYEALDASKGGFSLAGFIEHMDVIRKRGKELSEKYRLKYANADGTAGQKIYEYTSSIVRRMDNE</sequence>
<dbReference type="Proteomes" id="UP000429958">
    <property type="component" value="Unassembled WGS sequence"/>
</dbReference>
<protein>
    <recommendedName>
        <fullName evidence="3">CDP-Glycerol:Poly(Glycerophosphate) glycerophosphotransferase</fullName>
    </recommendedName>
</protein>
<dbReference type="RefSeq" id="WP_154471166.1">
    <property type="nucleotide sequence ID" value="NZ_DBEWUL010000057.1"/>
</dbReference>
<proteinExistence type="predicted"/>
<gene>
    <name evidence="1" type="ORF">FYJ39_03965</name>
</gene>
<dbReference type="AlphaFoldDB" id="A0A7X2NK30"/>
<comment type="caution">
    <text evidence="1">The sequence shown here is derived from an EMBL/GenBank/DDBJ whole genome shotgun (WGS) entry which is preliminary data.</text>
</comment>
<evidence type="ECO:0000313" key="2">
    <source>
        <dbReference type="Proteomes" id="UP000429958"/>
    </source>
</evidence>